<dbReference type="PANTHER" id="PTHR42879">
    <property type="entry name" value="3-OXOACYL-(ACYL-CARRIER-PROTEIN) REDUCTASE"/>
    <property type="match status" value="1"/>
</dbReference>
<dbReference type="PANTHER" id="PTHR42879:SF2">
    <property type="entry name" value="3-OXOACYL-[ACYL-CARRIER-PROTEIN] REDUCTASE FABG"/>
    <property type="match status" value="1"/>
</dbReference>
<dbReference type="PRINTS" id="PR00080">
    <property type="entry name" value="SDRFAMILY"/>
</dbReference>
<sequence>MERGGGTVTQRVAFVSGGGSGLGKATVLTLIDEGWSVAFTYHHSEESAKSIATLAAETGGEVMPIRANLLLRDEALHAASSALHHFGQVDAFVHNFGPFVFERRRLAEYSDDDFEEMLTGNLRSFWWMYRVLIPNMRERGFGRIVTLGSDGAGLAAGWGRRAPYAAAKAGLASLTRSIAREEREFGVTANMVCPGDVRGKNKELARNEAESVSKKTPVGGDVARVVSFYCQPASHQLNGTVTEVNGGADIRFLDEHA</sequence>
<protein>
    <submittedName>
        <fullName evidence="2">SDR family oxidoreductase</fullName>
    </submittedName>
</protein>
<dbReference type="SUPFAM" id="SSF51735">
    <property type="entry name" value="NAD(P)-binding Rossmann-fold domains"/>
    <property type="match status" value="1"/>
</dbReference>
<keyword evidence="3" id="KW-1185">Reference proteome</keyword>
<dbReference type="EMBL" id="CP071182">
    <property type="protein sequence ID" value="QSO49933.1"/>
    <property type="molecule type" value="Genomic_DNA"/>
</dbReference>
<dbReference type="InterPro" id="IPR050259">
    <property type="entry name" value="SDR"/>
</dbReference>
<gene>
    <name evidence="2" type="ORF">JZ786_16925</name>
</gene>
<dbReference type="Gene3D" id="3.40.50.720">
    <property type="entry name" value="NAD(P)-binding Rossmann-like Domain"/>
    <property type="match status" value="1"/>
</dbReference>
<evidence type="ECO:0000256" key="1">
    <source>
        <dbReference type="ARBA" id="ARBA00006484"/>
    </source>
</evidence>
<dbReference type="AlphaFoldDB" id="A0A9X7W390"/>
<comment type="similarity">
    <text evidence="1">Belongs to the short-chain dehydrogenases/reductases (SDR) family.</text>
</comment>
<dbReference type="PRINTS" id="PR00081">
    <property type="entry name" value="GDHRDH"/>
</dbReference>
<name>A0A9X7W390_9BACL</name>
<evidence type="ECO:0000313" key="2">
    <source>
        <dbReference type="EMBL" id="QSO49933.1"/>
    </source>
</evidence>
<organism evidence="2 3">
    <name type="scientific">Alicyclobacillus mengziensis</name>
    <dbReference type="NCBI Taxonomy" id="2931921"/>
    <lineage>
        <taxon>Bacteria</taxon>
        <taxon>Bacillati</taxon>
        <taxon>Bacillota</taxon>
        <taxon>Bacilli</taxon>
        <taxon>Bacillales</taxon>
        <taxon>Alicyclobacillaceae</taxon>
        <taxon>Alicyclobacillus</taxon>
    </lineage>
</organism>
<dbReference type="Proteomes" id="UP000663505">
    <property type="component" value="Chromosome"/>
</dbReference>
<accession>A0A9X7W390</accession>
<evidence type="ECO:0000313" key="3">
    <source>
        <dbReference type="Proteomes" id="UP000663505"/>
    </source>
</evidence>
<dbReference type="KEGG" id="afx:JZ786_16925"/>
<dbReference type="InterPro" id="IPR036291">
    <property type="entry name" value="NAD(P)-bd_dom_sf"/>
</dbReference>
<dbReference type="InterPro" id="IPR002347">
    <property type="entry name" value="SDR_fam"/>
</dbReference>
<dbReference type="CDD" id="cd05233">
    <property type="entry name" value="SDR_c"/>
    <property type="match status" value="1"/>
</dbReference>
<dbReference type="Pfam" id="PF13561">
    <property type="entry name" value="adh_short_C2"/>
    <property type="match status" value="1"/>
</dbReference>
<proteinExistence type="inferred from homology"/>
<reference evidence="2 3" key="1">
    <citation type="submission" date="2021-02" db="EMBL/GenBank/DDBJ databases">
        <title>Alicyclobacillus curvatus sp. nov. and Alicyclobacillus mengziensis sp. nov., two acidophilic bacteria isolated from acid mine drainage.</title>
        <authorList>
            <person name="Huang Y."/>
        </authorList>
    </citation>
    <scope>NUCLEOTIDE SEQUENCE [LARGE SCALE GENOMIC DNA]</scope>
    <source>
        <strain evidence="2 3">S30H14</strain>
    </source>
</reference>